<dbReference type="AlphaFoldDB" id="A0AAE3M1K1"/>
<comment type="caution">
    <text evidence="1">The sequence shown here is derived from an EMBL/GenBank/DDBJ whole genome shotgun (WGS) entry which is preliminary data.</text>
</comment>
<keyword evidence="2" id="KW-1185">Reference proteome</keyword>
<gene>
    <name evidence="1" type="ORF">OM075_03970</name>
</gene>
<protein>
    <submittedName>
        <fullName evidence="1">GxxExxY protein</fullName>
    </submittedName>
</protein>
<proteinExistence type="predicted"/>
<evidence type="ECO:0000313" key="1">
    <source>
        <dbReference type="EMBL" id="MCW3785606.1"/>
    </source>
</evidence>
<dbReference type="InterPro" id="IPR026350">
    <property type="entry name" value="GxxExxY"/>
</dbReference>
<sequence length="134" mass="15382">MSNFNNHIEIPDEINTIGKRIVNCAYKVHSKLGPGLLEVVYEKCLYHELKKNGLSINQQVNIPIIYDDLIIKDALRIDLLVENCIIIELKAVETVLPVHEAQIISYLKLTENRLGYLINFNVLLIKNGIKRFIN</sequence>
<name>A0AAE3M1K1_9BACT</name>
<dbReference type="Proteomes" id="UP001209229">
    <property type="component" value="Unassembled WGS sequence"/>
</dbReference>
<dbReference type="Pfam" id="PF13366">
    <property type="entry name" value="PDDEXK_3"/>
    <property type="match status" value="1"/>
</dbReference>
<dbReference type="EMBL" id="JAPDPJ010000005">
    <property type="protein sequence ID" value="MCW3785606.1"/>
    <property type="molecule type" value="Genomic_DNA"/>
</dbReference>
<dbReference type="NCBIfam" id="TIGR04256">
    <property type="entry name" value="GxxExxY"/>
    <property type="match status" value="1"/>
</dbReference>
<organism evidence="1 2">
    <name type="scientific">Plebeiibacterium sediminum</name>
    <dbReference type="NCBI Taxonomy" id="2992112"/>
    <lineage>
        <taxon>Bacteria</taxon>
        <taxon>Pseudomonadati</taxon>
        <taxon>Bacteroidota</taxon>
        <taxon>Bacteroidia</taxon>
        <taxon>Marinilabiliales</taxon>
        <taxon>Marinilabiliaceae</taxon>
        <taxon>Plebeiibacterium</taxon>
    </lineage>
</organism>
<accession>A0AAE3M1K1</accession>
<reference evidence="1" key="1">
    <citation type="submission" date="2022-10" db="EMBL/GenBank/DDBJ databases">
        <authorList>
            <person name="Yu W.X."/>
        </authorList>
    </citation>
    <scope>NUCLEOTIDE SEQUENCE</scope>
    <source>
        <strain evidence="1">AAT</strain>
    </source>
</reference>
<dbReference type="RefSeq" id="WP_301189178.1">
    <property type="nucleotide sequence ID" value="NZ_JAPDPJ010000005.1"/>
</dbReference>
<evidence type="ECO:0000313" key="2">
    <source>
        <dbReference type="Proteomes" id="UP001209229"/>
    </source>
</evidence>